<dbReference type="Proteomes" id="UP000248961">
    <property type="component" value="Unassembled WGS sequence"/>
</dbReference>
<dbReference type="RefSeq" id="XP_025552684.1">
    <property type="nucleotide sequence ID" value="XM_025695079.1"/>
</dbReference>
<accession>A0A395I0E3</accession>
<evidence type="ECO:0000313" key="1">
    <source>
        <dbReference type="EMBL" id="RAL13530.1"/>
    </source>
</evidence>
<proteinExistence type="predicted"/>
<organism evidence="1 2">
    <name type="scientific">Aspergillus homomorphus (strain CBS 101889)</name>
    <dbReference type="NCBI Taxonomy" id="1450537"/>
    <lineage>
        <taxon>Eukaryota</taxon>
        <taxon>Fungi</taxon>
        <taxon>Dikarya</taxon>
        <taxon>Ascomycota</taxon>
        <taxon>Pezizomycotina</taxon>
        <taxon>Eurotiomycetes</taxon>
        <taxon>Eurotiomycetidae</taxon>
        <taxon>Eurotiales</taxon>
        <taxon>Aspergillaceae</taxon>
        <taxon>Aspergillus</taxon>
        <taxon>Aspergillus subgen. Circumdati</taxon>
    </lineage>
</organism>
<dbReference type="OrthoDB" id="3434980at2759"/>
<dbReference type="AlphaFoldDB" id="A0A395I0E3"/>
<dbReference type="EMBL" id="KZ824279">
    <property type="protein sequence ID" value="RAL13530.1"/>
    <property type="molecule type" value="Genomic_DNA"/>
</dbReference>
<name>A0A395I0E3_ASPHC</name>
<keyword evidence="2" id="KW-1185">Reference proteome</keyword>
<reference evidence="1 2" key="1">
    <citation type="submission" date="2018-02" db="EMBL/GenBank/DDBJ databases">
        <title>The genomes of Aspergillus section Nigri reveals drivers in fungal speciation.</title>
        <authorList>
            <consortium name="DOE Joint Genome Institute"/>
            <person name="Vesth T.C."/>
            <person name="Nybo J."/>
            <person name="Theobald S."/>
            <person name="Brandl J."/>
            <person name="Frisvad J.C."/>
            <person name="Nielsen K.F."/>
            <person name="Lyhne E.K."/>
            <person name="Kogle M.E."/>
            <person name="Kuo A."/>
            <person name="Riley R."/>
            <person name="Clum A."/>
            <person name="Nolan M."/>
            <person name="Lipzen A."/>
            <person name="Salamov A."/>
            <person name="Henrissat B."/>
            <person name="Wiebenga A."/>
            <person name="De vries R.P."/>
            <person name="Grigoriev I.V."/>
            <person name="Mortensen U.H."/>
            <person name="Andersen M.R."/>
            <person name="Baker S.E."/>
        </authorList>
    </citation>
    <scope>NUCLEOTIDE SEQUENCE [LARGE SCALE GENOMIC DNA]</scope>
    <source>
        <strain evidence="1 2">CBS 101889</strain>
    </source>
</reference>
<evidence type="ECO:0000313" key="2">
    <source>
        <dbReference type="Proteomes" id="UP000248961"/>
    </source>
</evidence>
<sequence length="80" mass="8953">MSNKSMSVQFRYADGMGFGTEESRDQVTKIIKEDTGSDIWPSTRNIPPTNFLTLSERAVEQLRAVEGVVLLRAEESDSTK</sequence>
<gene>
    <name evidence="1" type="ORF">BO97DRAFT_404976</name>
</gene>
<dbReference type="VEuPathDB" id="FungiDB:BO97DRAFT_404976"/>
<dbReference type="GeneID" id="37199368"/>
<protein>
    <submittedName>
        <fullName evidence="1">Uncharacterized protein</fullName>
    </submittedName>
</protein>